<feature type="compositionally biased region" description="Acidic residues" evidence="1">
    <location>
        <begin position="36"/>
        <end position="46"/>
    </location>
</feature>
<keyword evidence="4" id="KW-1185">Reference proteome</keyword>
<accession>K0T5S6</accession>
<dbReference type="EMBL" id="AGNL01015545">
    <property type="protein sequence ID" value="EJK65712.1"/>
    <property type="molecule type" value="Genomic_DNA"/>
</dbReference>
<evidence type="ECO:0000256" key="1">
    <source>
        <dbReference type="SAM" id="MobiDB-lite"/>
    </source>
</evidence>
<comment type="caution">
    <text evidence="3">The sequence shown here is derived from an EMBL/GenBank/DDBJ whole genome shotgun (WGS) entry which is preliminary data.</text>
</comment>
<gene>
    <name evidence="3" type="ORF">THAOC_13399</name>
</gene>
<dbReference type="SUPFAM" id="SSF52540">
    <property type="entry name" value="P-loop containing nucleoside triphosphate hydrolases"/>
    <property type="match status" value="1"/>
</dbReference>
<feature type="region of interest" description="Disordered" evidence="1">
    <location>
        <begin position="591"/>
        <end position="613"/>
    </location>
</feature>
<dbReference type="PANTHER" id="PTHR46434">
    <property type="entry name" value="GENETIC INTERACTOR OF PROHIBITINS 3, MITOCHONDRIAL"/>
    <property type="match status" value="1"/>
</dbReference>
<feature type="region of interest" description="Disordered" evidence="1">
    <location>
        <begin position="36"/>
        <end position="56"/>
    </location>
</feature>
<evidence type="ECO:0000313" key="4">
    <source>
        <dbReference type="Proteomes" id="UP000266841"/>
    </source>
</evidence>
<dbReference type="GO" id="GO:0005739">
    <property type="term" value="C:mitochondrion"/>
    <property type="evidence" value="ECO:0007669"/>
    <property type="project" value="TreeGrafter"/>
</dbReference>
<dbReference type="OMA" id="ARGNVWA"/>
<dbReference type="AlphaFoldDB" id="K0T5S6"/>
<feature type="compositionally biased region" description="Basic residues" evidence="1">
    <location>
        <begin position="594"/>
        <end position="613"/>
    </location>
</feature>
<dbReference type="InterPro" id="IPR027417">
    <property type="entry name" value="P-loop_NTPase"/>
</dbReference>
<dbReference type="PANTHER" id="PTHR46434:SF1">
    <property type="entry name" value="GENETIC INTERACTOR OF PROHIBITINS 3, MITOCHONDRIAL"/>
    <property type="match status" value="1"/>
</dbReference>
<dbReference type="eggNOG" id="KOG1249">
    <property type="taxonomic scope" value="Eukaryota"/>
</dbReference>
<dbReference type="Proteomes" id="UP000266841">
    <property type="component" value="Unassembled WGS sequence"/>
</dbReference>
<proteinExistence type="predicted"/>
<reference evidence="3 4" key="1">
    <citation type="journal article" date="2012" name="Genome Biol.">
        <title>Genome and low-iron response of an oceanic diatom adapted to chronic iron limitation.</title>
        <authorList>
            <person name="Lommer M."/>
            <person name="Specht M."/>
            <person name="Roy A.S."/>
            <person name="Kraemer L."/>
            <person name="Andreson R."/>
            <person name="Gutowska M.A."/>
            <person name="Wolf J."/>
            <person name="Bergner S.V."/>
            <person name="Schilhabel M.B."/>
            <person name="Klostermeier U.C."/>
            <person name="Beiko R.G."/>
            <person name="Rosenstiel P."/>
            <person name="Hippler M."/>
            <person name="Laroche J."/>
        </authorList>
    </citation>
    <scope>NUCLEOTIDE SEQUENCE [LARGE SCALE GENOMIC DNA]</scope>
    <source>
        <strain evidence="3 4">CCMP1005</strain>
    </source>
</reference>
<dbReference type="OrthoDB" id="1696305at2759"/>
<name>K0T5S6_THAOC</name>
<evidence type="ECO:0000259" key="2">
    <source>
        <dbReference type="Pfam" id="PF21516"/>
    </source>
</evidence>
<dbReference type="Gene3D" id="3.40.50.300">
    <property type="entry name" value="P-loop containing nucleotide triphosphate hydrolases"/>
    <property type="match status" value="1"/>
</dbReference>
<feature type="domain" description="NOA1/YqeH-like C-terminal" evidence="2">
    <location>
        <begin position="477"/>
        <end position="575"/>
    </location>
</feature>
<organism evidence="3 4">
    <name type="scientific">Thalassiosira oceanica</name>
    <name type="common">Marine diatom</name>
    <dbReference type="NCBI Taxonomy" id="159749"/>
    <lineage>
        <taxon>Eukaryota</taxon>
        <taxon>Sar</taxon>
        <taxon>Stramenopiles</taxon>
        <taxon>Ochrophyta</taxon>
        <taxon>Bacillariophyta</taxon>
        <taxon>Coscinodiscophyceae</taxon>
        <taxon>Thalassiosirophycidae</taxon>
        <taxon>Thalassiosirales</taxon>
        <taxon>Thalassiosiraceae</taxon>
        <taxon>Thalassiosira</taxon>
    </lineage>
</organism>
<protein>
    <recommendedName>
        <fullName evidence="2">NOA1/YqeH-like C-terminal domain-containing protein</fullName>
    </recommendedName>
</protein>
<dbReference type="Pfam" id="PF21516">
    <property type="entry name" value="YqeH-like_C"/>
    <property type="match status" value="1"/>
</dbReference>
<evidence type="ECO:0000313" key="3">
    <source>
        <dbReference type="EMBL" id="EJK65712.1"/>
    </source>
</evidence>
<dbReference type="InterPro" id="IPR048422">
    <property type="entry name" value="NOA1/YqeH-like_C"/>
</dbReference>
<sequence length="613" mass="67478">MEFNKMAKKEGFDESSAYFADDSTFEDDFKDEDFAFDDLDDDDDIPDFGSQPGLSMDERIAAAKSDQAKGRVSVPKSLDTFSEEVSFDELKKLGFRREANPFGSDETPRRAKFQILTGSMTCPACGSDFQDTDEMKPGYLPPDKFETQVKLKQIEDIQRQQEKDDSDEWSPEDEVDWLLRQSGVEGQDDSSSIDIDALADEMGLDLEELAKKKVICKRCHGLQNFGTVEKNLRPGWTDEPTLSQEQFRKLLMPLQNKVAVIIALVDLFDFSGSVLPELDKIAGDNPVILAANKADLLPSEMGHVRAENWVRRELEYLDVNSIANIGGAVRLVSCKTGYGISALMEKAQSLAEEKECDIYVVGAANAGKSYDGASKKNGKMRAGNANKWKGSVTTSPLPGTTLQFIKVDLSGGKVLYDTPGLLVPGCLTERLTPEELKIVVPKKRVEPVTFRIQAGKCALVGGLARVELIGDCKPFLFTFFVANEIKLHLTSSLKADDFISSHVGKLLTPPLEPGQARLEEIGEFEYHEIEVQGEGWKQAAADITLRGLGWVAVTGAGRAKVRIGVPKGIGVSLRPPLMPFDVWETTAKYTGGRSVRKSGKSRTGKRRKGVGRN</sequence>
<dbReference type="CDD" id="cd01855">
    <property type="entry name" value="YqeH"/>
    <property type="match status" value="1"/>
</dbReference>
<dbReference type="InterPro" id="IPR050896">
    <property type="entry name" value="Mito_lipid_metab_GTPase"/>
</dbReference>